<name>A0ABQ2B852_9MICO</name>
<evidence type="ECO:0008006" key="3">
    <source>
        <dbReference type="Google" id="ProtNLM"/>
    </source>
</evidence>
<dbReference type="Proteomes" id="UP000632535">
    <property type="component" value="Unassembled WGS sequence"/>
</dbReference>
<protein>
    <recommendedName>
        <fullName evidence="3">Sulfotransferase family protein</fullName>
    </recommendedName>
</protein>
<dbReference type="RefSeq" id="WP_188523790.1">
    <property type="nucleotide sequence ID" value="NZ_BMDG01000007.1"/>
</dbReference>
<accession>A0ABQ2B852</accession>
<organism evidence="1 2">
    <name type="scientific">Isoptericola cucumis</name>
    <dbReference type="NCBI Taxonomy" id="1776856"/>
    <lineage>
        <taxon>Bacteria</taxon>
        <taxon>Bacillati</taxon>
        <taxon>Actinomycetota</taxon>
        <taxon>Actinomycetes</taxon>
        <taxon>Micrococcales</taxon>
        <taxon>Promicromonosporaceae</taxon>
        <taxon>Isoptericola</taxon>
    </lineage>
</organism>
<dbReference type="EMBL" id="BMDG01000007">
    <property type="protein sequence ID" value="GGI08662.1"/>
    <property type="molecule type" value="Genomic_DNA"/>
</dbReference>
<reference evidence="2" key="1">
    <citation type="journal article" date="2019" name="Int. J. Syst. Evol. Microbiol.">
        <title>The Global Catalogue of Microorganisms (GCM) 10K type strain sequencing project: providing services to taxonomists for standard genome sequencing and annotation.</title>
        <authorList>
            <consortium name="The Broad Institute Genomics Platform"/>
            <consortium name="The Broad Institute Genome Sequencing Center for Infectious Disease"/>
            <person name="Wu L."/>
            <person name="Ma J."/>
        </authorList>
    </citation>
    <scope>NUCLEOTIDE SEQUENCE [LARGE SCALE GENOMIC DNA]</scope>
    <source>
        <strain evidence="2">CCM 8653</strain>
    </source>
</reference>
<keyword evidence="2" id="KW-1185">Reference proteome</keyword>
<evidence type="ECO:0000313" key="2">
    <source>
        <dbReference type="Proteomes" id="UP000632535"/>
    </source>
</evidence>
<sequence length="257" mass="28545">MHAFVSLAYLDVEKSGSTFVSGFLRDFLDDEEVGFGKHEPLEDSPPAGRLHVLSVRDPFDTYLSLYSYGCQGRGVLGRSLRREGFGVLYDGTAEGFRRWLDVVLDPAHAALMRPLGYHRSGVAEHVGLLSFRVARLSAPRPLEWLSQVGSADELVAAYRSRSVVDEVLRNESLVADLERLVRRPDLRWRPTREAALEALGGLARVNASERVDRGPGFTVPPGAWEAVAEREVLLTEVFGYDGARWSGEAHRGLRSRV</sequence>
<proteinExistence type="predicted"/>
<gene>
    <name evidence="1" type="ORF">GCM10007368_22280</name>
</gene>
<evidence type="ECO:0000313" key="1">
    <source>
        <dbReference type="EMBL" id="GGI08662.1"/>
    </source>
</evidence>
<comment type="caution">
    <text evidence="1">The sequence shown here is derived from an EMBL/GenBank/DDBJ whole genome shotgun (WGS) entry which is preliminary data.</text>
</comment>